<organism evidence="4 5">
    <name type="scientific">Fraxinus pennsylvanica</name>
    <dbReference type="NCBI Taxonomy" id="56036"/>
    <lineage>
        <taxon>Eukaryota</taxon>
        <taxon>Viridiplantae</taxon>
        <taxon>Streptophyta</taxon>
        <taxon>Embryophyta</taxon>
        <taxon>Tracheophyta</taxon>
        <taxon>Spermatophyta</taxon>
        <taxon>Magnoliopsida</taxon>
        <taxon>eudicotyledons</taxon>
        <taxon>Gunneridae</taxon>
        <taxon>Pentapetalae</taxon>
        <taxon>asterids</taxon>
        <taxon>lamiids</taxon>
        <taxon>Lamiales</taxon>
        <taxon>Oleaceae</taxon>
        <taxon>Oleeae</taxon>
        <taxon>Fraxinus</taxon>
    </lineage>
</organism>
<dbReference type="InterPro" id="IPR003888">
    <property type="entry name" value="FYrich_N"/>
</dbReference>
<evidence type="ECO:0000256" key="1">
    <source>
        <dbReference type="ARBA" id="ARBA00004123"/>
    </source>
</evidence>
<dbReference type="PROSITE" id="PS51542">
    <property type="entry name" value="FYRN"/>
    <property type="match status" value="1"/>
</dbReference>
<feature type="region of interest" description="Disordered" evidence="3">
    <location>
        <begin position="397"/>
        <end position="416"/>
    </location>
</feature>
<dbReference type="GO" id="GO:0140993">
    <property type="term" value="F:histone modifying activity"/>
    <property type="evidence" value="ECO:0007669"/>
    <property type="project" value="UniProtKB-ARBA"/>
</dbReference>
<evidence type="ECO:0008006" key="6">
    <source>
        <dbReference type="Google" id="ProtNLM"/>
    </source>
</evidence>
<dbReference type="AlphaFoldDB" id="A0AAD1YRC5"/>
<evidence type="ECO:0000256" key="2">
    <source>
        <dbReference type="ARBA" id="ARBA00023242"/>
    </source>
</evidence>
<comment type="subcellular location">
    <subcellularLocation>
        <location evidence="1">Nucleus</location>
    </subcellularLocation>
</comment>
<proteinExistence type="predicted"/>
<feature type="region of interest" description="Disordered" evidence="3">
    <location>
        <begin position="136"/>
        <end position="188"/>
    </location>
</feature>
<dbReference type="Proteomes" id="UP000834106">
    <property type="component" value="Chromosome 2"/>
</dbReference>
<dbReference type="PANTHER" id="PTHR22715">
    <property type="entry name" value="TRANSFORMING GROWTH FACTOR BETA REGULATED GENE 1"/>
    <property type="match status" value="1"/>
</dbReference>
<feature type="region of interest" description="Disordered" evidence="3">
    <location>
        <begin position="201"/>
        <end position="231"/>
    </location>
</feature>
<dbReference type="PANTHER" id="PTHR22715:SF1">
    <property type="entry name" value="DNA BINDING PROTEIN"/>
    <property type="match status" value="1"/>
</dbReference>
<dbReference type="Gene3D" id="3.30.160.360">
    <property type="match status" value="1"/>
</dbReference>
<dbReference type="InterPro" id="IPR040092">
    <property type="entry name" value="TBRG1"/>
</dbReference>
<feature type="compositionally biased region" description="Basic and acidic residues" evidence="3">
    <location>
        <begin position="218"/>
        <end position="228"/>
    </location>
</feature>
<keyword evidence="2" id="KW-0539">Nucleus</keyword>
<sequence>MTKRKEEKSEGLEIVSIGKIYSGPWDKKYWSSSRGKDRCPYPIGYKISRTLNGVTYKMEILEGLKGPLFMIMSSDGKSCSGQTPDIALESFQKKSCSRIKSLHGKRFSCKTDGLEFFGFKNAFVQRLLRELVANDGGTAGQSSSTSNSRIEASDTVHEIQCTEPRKHPDLLPNSEKPRVTGKGSSKGKNIKVKPLIEANFEQHQPQNCMQNAEASNTRQRDQRNHDNDNPLTFAASNKVCGISNSSEVTTGPNSESVVENEKCLFSAERGLQSHSTDISDHFKLGDLLPQETELINSENHLSKMAVDVPEGKELPNLTTITEVQEFNNSIPENEDGVTLVQHDKPIFNTDFCAPDTFDIAGDSFSYSDPNEHMKVNCNARDDTIATDVAISEVLVTDSLPEDETGTSNASSEKSDIDSVGQEIAKSMMTVLLPRALPLLKTFSRKKKKSTTPSEMPLYMQKENNTSVGFVREHIKNSNLERACTGYDSIVSTSGITESVVPDSFDNDESRCTSINQHNLFPDTAKEEDSPVRPIAVRDHEINMHSQLQMAVNEEPQEDISTTGSNLMGKISSSIRPPAEEINVNSKRARVCRKSMIEAPTSAAPQMRCAPFTEHTLCRDFKNVSSTEKSEASFAKKFHSANFADFDNSFSLLQIPSTSCRNVVSENKEMKDDPRSNFQGDVNLNDKPQGLLKRVACYNHPMPISMVLLTVKENEIYICVICGSLEQKESTLFVYKALKNAEKMGFPSFVGHASIELPSYKDAFGRDIAIDSSRLQFSPDAQSLVLLNSIKTPCCREGKLHCSCPHCTSEFSEKNAVKIVRVQTGYVTIETILRTTQGVCCLLVCEPSFLLAAEEGGKLNLWVMNARWSAHKEESNLPTLDCVFPCLVELKRIPKSTILVVGHNGFGDFGLWDIDKRILVSKFSARGTFIHCVPVGMFRWQSKGEHNSKKLTDEIMIRCFYTKSPMGENHILPVQNKDMAVWLLISTLSDTNSQCCQSSGGGQTNLARCWRLALLVKNMVIMGRTLDTGIAAVATVRGIFGRCDGLVYTWDLSTGNMLENLHHFKGTRVSCISTDNTDSGALAIASEGQLLVYVRS</sequence>
<accession>A0AAD1YRC5</accession>
<keyword evidence="5" id="KW-1185">Reference proteome</keyword>
<evidence type="ECO:0000256" key="3">
    <source>
        <dbReference type="SAM" id="MobiDB-lite"/>
    </source>
</evidence>
<dbReference type="InterPro" id="IPR036322">
    <property type="entry name" value="WD40_repeat_dom_sf"/>
</dbReference>
<protein>
    <recommendedName>
        <fullName evidence="6">FYR C-terminal domain-containing protein</fullName>
    </recommendedName>
</protein>
<dbReference type="InterPro" id="IPR003889">
    <property type="entry name" value="FYrich_C"/>
</dbReference>
<name>A0AAD1YRC5_9LAMI</name>
<feature type="compositionally biased region" description="Polar residues" evidence="3">
    <location>
        <begin position="140"/>
        <end position="150"/>
    </location>
</feature>
<dbReference type="PROSITE" id="PS51543">
    <property type="entry name" value="FYRC"/>
    <property type="match status" value="1"/>
</dbReference>
<feature type="compositionally biased region" description="Polar residues" evidence="3">
    <location>
        <begin position="201"/>
        <end position="217"/>
    </location>
</feature>
<dbReference type="GO" id="GO:0048731">
    <property type="term" value="P:system development"/>
    <property type="evidence" value="ECO:0007669"/>
    <property type="project" value="UniProtKB-ARBA"/>
</dbReference>
<reference evidence="4" key="1">
    <citation type="submission" date="2023-05" db="EMBL/GenBank/DDBJ databases">
        <authorList>
            <person name="Huff M."/>
        </authorList>
    </citation>
    <scope>NUCLEOTIDE SEQUENCE</scope>
</reference>
<gene>
    <name evidence="4" type="ORF">FPE_LOCUS3581</name>
</gene>
<dbReference type="GO" id="GO:0005634">
    <property type="term" value="C:nucleus"/>
    <property type="evidence" value="ECO:0007669"/>
    <property type="project" value="UniProtKB-SubCell"/>
</dbReference>
<dbReference type="GO" id="GO:0051726">
    <property type="term" value="P:regulation of cell cycle"/>
    <property type="evidence" value="ECO:0007669"/>
    <property type="project" value="TreeGrafter"/>
</dbReference>
<evidence type="ECO:0000313" key="4">
    <source>
        <dbReference type="EMBL" id="CAI9756151.1"/>
    </source>
</evidence>
<dbReference type="SUPFAM" id="SSF50978">
    <property type="entry name" value="WD40 repeat-like"/>
    <property type="match status" value="1"/>
</dbReference>
<evidence type="ECO:0000313" key="5">
    <source>
        <dbReference type="Proteomes" id="UP000834106"/>
    </source>
</evidence>
<dbReference type="EMBL" id="OU503037">
    <property type="protein sequence ID" value="CAI9756151.1"/>
    <property type="molecule type" value="Genomic_DNA"/>
</dbReference>